<feature type="non-terminal residue" evidence="1">
    <location>
        <position position="1"/>
    </location>
</feature>
<dbReference type="OrthoDB" id="3799035at2759"/>
<dbReference type="Proteomes" id="UP000257109">
    <property type="component" value="Unassembled WGS sequence"/>
</dbReference>
<dbReference type="EMBL" id="QJKJ01010544">
    <property type="protein sequence ID" value="RDX73397.1"/>
    <property type="molecule type" value="Genomic_DNA"/>
</dbReference>
<keyword evidence="2" id="KW-1185">Reference proteome</keyword>
<evidence type="ECO:0008006" key="3">
    <source>
        <dbReference type="Google" id="ProtNLM"/>
    </source>
</evidence>
<reference evidence="1" key="1">
    <citation type="submission" date="2018-05" db="EMBL/GenBank/DDBJ databases">
        <title>Draft genome of Mucuna pruriens seed.</title>
        <authorList>
            <person name="Nnadi N.E."/>
            <person name="Vos R."/>
            <person name="Hasami M.H."/>
            <person name="Devisetty U.K."/>
            <person name="Aguiy J.C."/>
        </authorList>
    </citation>
    <scope>NUCLEOTIDE SEQUENCE [LARGE SCALE GENOMIC DNA]</scope>
    <source>
        <strain evidence="1">JCA_2017</strain>
    </source>
</reference>
<organism evidence="1 2">
    <name type="scientific">Mucuna pruriens</name>
    <name type="common">Velvet bean</name>
    <name type="synonym">Dolichos pruriens</name>
    <dbReference type="NCBI Taxonomy" id="157652"/>
    <lineage>
        <taxon>Eukaryota</taxon>
        <taxon>Viridiplantae</taxon>
        <taxon>Streptophyta</taxon>
        <taxon>Embryophyta</taxon>
        <taxon>Tracheophyta</taxon>
        <taxon>Spermatophyta</taxon>
        <taxon>Magnoliopsida</taxon>
        <taxon>eudicotyledons</taxon>
        <taxon>Gunneridae</taxon>
        <taxon>Pentapetalae</taxon>
        <taxon>rosids</taxon>
        <taxon>fabids</taxon>
        <taxon>Fabales</taxon>
        <taxon>Fabaceae</taxon>
        <taxon>Papilionoideae</taxon>
        <taxon>50 kb inversion clade</taxon>
        <taxon>NPAAA clade</taxon>
        <taxon>indigoferoid/millettioid clade</taxon>
        <taxon>Phaseoleae</taxon>
        <taxon>Mucuna</taxon>
    </lineage>
</organism>
<evidence type="ECO:0000313" key="2">
    <source>
        <dbReference type="Proteomes" id="UP000257109"/>
    </source>
</evidence>
<accession>A0A371F539</accession>
<dbReference type="CDD" id="cd09272">
    <property type="entry name" value="RNase_HI_RT_Ty1"/>
    <property type="match status" value="1"/>
</dbReference>
<protein>
    <recommendedName>
        <fullName evidence="3">Copia protein</fullName>
    </recommendedName>
</protein>
<dbReference type="AlphaFoldDB" id="A0A371F539"/>
<sequence length="125" mass="14941">MDKNQFANDNYSGDIMWSNSTYNCCVYPQMQYMSLTKIVKEDKWLQNLIDNLRLDEHKPILYYDSQNVLYLSKNTIYHERSKHIYINYSPVEKIVTIDNSTNMLTKPLSNDKFKHNLDLMNVYIV</sequence>
<proteinExistence type="predicted"/>
<gene>
    <name evidence="1" type="ORF">CR513_47005</name>
</gene>
<comment type="caution">
    <text evidence="1">The sequence shown here is derived from an EMBL/GenBank/DDBJ whole genome shotgun (WGS) entry which is preliminary data.</text>
</comment>
<name>A0A371F539_MUCPR</name>
<evidence type="ECO:0000313" key="1">
    <source>
        <dbReference type="EMBL" id="RDX73397.1"/>
    </source>
</evidence>